<reference evidence="6" key="1">
    <citation type="submission" date="2020-04" db="EMBL/GenBank/DDBJ databases">
        <authorList>
            <person name="Alioto T."/>
            <person name="Alioto T."/>
            <person name="Gomez Garrido J."/>
        </authorList>
    </citation>
    <scope>NUCLEOTIDE SEQUENCE</scope>
    <source>
        <strain evidence="6">A484AB</strain>
    </source>
</reference>
<gene>
    <name evidence="6" type="ORF">PACLA_8A088373</name>
</gene>
<comment type="caution">
    <text evidence="6">The sequence shown here is derived from an EMBL/GenBank/DDBJ whole genome shotgun (WGS) entry which is preliminary data.</text>
</comment>
<evidence type="ECO:0000313" key="6">
    <source>
        <dbReference type="EMBL" id="CAB4044736.1"/>
    </source>
</evidence>
<accession>A0A7D9KFH3</accession>
<dbReference type="GO" id="GO:0030001">
    <property type="term" value="P:metal ion transport"/>
    <property type="evidence" value="ECO:0007669"/>
    <property type="project" value="TreeGrafter"/>
</dbReference>
<dbReference type="GO" id="GO:0007154">
    <property type="term" value="P:cell communication"/>
    <property type="evidence" value="ECO:0007669"/>
    <property type="project" value="InterPro"/>
</dbReference>
<keyword evidence="7" id="KW-1185">Reference proteome</keyword>
<dbReference type="PANTHER" id="PTHR11878:SF65">
    <property type="entry name" value="NA_CA-EXCHANGE PROTEIN, ISOFORM G"/>
    <property type="match status" value="1"/>
</dbReference>
<evidence type="ECO:0000256" key="2">
    <source>
        <dbReference type="ARBA" id="ARBA00022737"/>
    </source>
</evidence>
<dbReference type="EMBL" id="CACRXK020035992">
    <property type="protein sequence ID" value="CAB4044736.1"/>
    <property type="molecule type" value="Genomic_DNA"/>
</dbReference>
<dbReference type="AlphaFoldDB" id="A0A7D9KFH3"/>
<feature type="domain" description="Calx-beta" evidence="5">
    <location>
        <begin position="2"/>
        <end position="110"/>
    </location>
</feature>
<feature type="non-terminal residue" evidence="6">
    <location>
        <position position="147"/>
    </location>
</feature>
<keyword evidence="4" id="KW-0813">Transport</keyword>
<evidence type="ECO:0000259" key="5">
    <source>
        <dbReference type="Pfam" id="PF03160"/>
    </source>
</evidence>
<dbReference type="SUPFAM" id="SSF141072">
    <property type="entry name" value="CalX-like"/>
    <property type="match status" value="1"/>
</dbReference>
<dbReference type="InterPro" id="IPR051171">
    <property type="entry name" value="CaCA"/>
</dbReference>
<dbReference type="InterPro" id="IPR003644">
    <property type="entry name" value="Calx_beta"/>
</dbReference>
<organism evidence="6 7">
    <name type="scientific">Paramuricea clavata</name>
    <name type="common">Red gorgonian</name>
    <name type="synonym">Violescent sea-whip</name>
    <dbReference type="NCBI Taxonomy" id="317549"/>
    <lineage>
        <taxon>Eukaryota</taxon>
        <taxon>Metazoa</taxon>
        <taxon>Cnidaria</taxon>
        <taxon>Anthozoa</taxon>
        <taxon>Octocorallia</taxon>
        <taxon>Malacalcyonacea</taxon>
        <taxon>Plexauridae</taxon>
        <taxon>Paramuricea</taxon>
    </lineage>
</organism>
<keyword evidence="4" id="KW-0406">Ion transport</keyword>
<sequence>AVIGFTSQTYDVPEDQKAQISIEFIRGEATLPVTVRLSTSPTTASEEDFKSREVDVTFQAGETGPKVVEIDLVDDLLVEAMESFNVSLVSTSNPAVSLENPATVNILDNDEAVIGFTQDVYEIIEGSGKARVKVGLLSGETAVPVTV</sequence>
<dbReference type="Proteomes" id="UP001152795">
    <property type="component" value="Unassembled WGS sequence"/>
</dbReference>
<dbReference type="Gene3D" id="2.60.40.2030">
    <property type="match status" value="1"/>
</dbReference>
<dbReference type="Pfam" id="PF03160">
    <property type="entry name" value="Calx-beta"/>
    <property type="match status" value="1"/>
</dbReference>
<evidence type="ECO:0000313" key="7">
    <source>
        <dbReference type="Proteomes" id="UP001152795"/>
    </source>
</evidence>
<name>A0A7D9KFH3_PARCT</name>
<feature type="non-terminal residue" evidence="6">
    <location>
        <position position="1"/>
    </location>
</feature>
<evidence type="ECO:0000256" key="3">
    <source>
        <dbReference type="ARBA" id="ARBA00022837"/>
    </source>
</evidence>
<dbReference type="GO" id="GO:0016020">
    <property type="term" value="C:membrane"/>
    <property type="evidence" value="ECO:0007669"/>
    <property type="project" value="InterPro"/>
</dbReference>
<keyword evidence="2" id="KW-0677">Repeat</keyword>
<evidence type="ECO:0000256" key="4">
    <source>
        <dbReference type="ARBA" id="ARBA00023065"/>
    </source>
</evidence>
<proteinExistence type="predicted"/>
<dbReference type="InterPro" id="IPR038081">
    <property type="entry name" value="CalX-like_sf"/>
</dbReference>
<protein>
    <submittedName>
        <fullName evidence="6">Aggregation factor core MAFp3, isoform C, partial</fullName>
    </submittedName>
</protein>
<keyword evidence="1" id="KW-0732">Signal</keyword>
<evidence type="ECO:0000256" key="1">
    <source>
        <dbReference type="ARBA" id="ARBA00022729"/>
    </source>
</evidence>
<dbReference type="PANTHER" id="PTHR11878">
    <property type="entry name" value="SODIUM/CALCIUM EXCHANGER"/>
    <property type="match status" value="1"/>
</dbReference>
<keyword evidence="3" id="KW-0106">Calcium</keyword>